<comment type="subcellular location">
    <subcellularLocation>
        <location evidence="1">Cytoplasm</location>
    </subcellularLocation>
</comment>
<dbReference type="InterPro" id="IPR001680">
    <property type="entry name" value="WD40_rpt"/>
</dbReference>
<dbReference type="GeneTree" id="ENSGT00940000156606"/>
<dbReference type="InParanoid" id="H3CWJ6"/>
<keyword evidence="5 9" id="KW-0677">Repeat</keyword>
<dbReference type="Pfam" id="PF00400">
    <property type="entry name" value="WD40"/>
    <property type="match status" value="1"/>
</dbReference>
<evidence type="ECO:0000256" key="3">
    <source>
        <dbReference type="ARBA" id="ARBA00022490"/>
    </source>
</evidence>
<dbReference type="InterPro" id="IPR036322">
    <property type="entry name" value="WD40_repeat_dom_sf"/>
</dbReference>
<dbReference type="PROSITE" id="PS50294">
    <property type="entry name" value="WD_REPEATS_REGION"/>
    <property type="match status" value="1"/>
</dbReference>
<feature type="repeat" description="WD" evidence="8">
    <location>
        <begin position="145"/>
        <end position="177"/>
    </location>
</feature>
<dbReference type="SMART" id="SM00320">
    <property type="entry name" value="WD40"/>
    <property type="match status" value="2"/>
</dbReference>
<comment type="function">
    <text evidence="7">F-actin regulator involved in anterograde Golgi to endosome transport: upon ubiquitination via 'Lys-33'-linked ubiquitin chains by the BCR(KLHL20) E3 ubiquitin ligase complex, interacts with EPS15 and localizes to the trans-Golgi network, where it promotes actin polymerization, thereby facilitating post-Golgi trafficking. May play a role in the maintenance of the Golgi apparatus morphology.</text>
</comment>
<dbReference type="InterPro" id="IPR015048">
    <property type="entry name" value="DUF1899"/>
</dbReference>
<evidence type="ECO:0000256" key="5">
    <source>
        <dbReference type="ARBA" id="ARBA00022737"/>
    </source>
</evidence>
<dbReference type="InterPro" id="IPR015943">
    <property type="entry name" value="WD40/YVTN_repeat-like_dom_sf"/>
</dbReference>
<dbReference type="Ensembl" id="ENSTNIT00000012821.1">
    <property type="protein sequence ID" value="ENSTNIP00000012630.1"/>
    <property type="gene ID" value="ENSTNIG00000009744.1"/>
</dbReference>
<keyword evidence="4 8" id="KW-0853">WD repeat</keyword>
<dbReference type="SMART" id="SM01166">
    <property type="entry name" value="DUF1899"/>
    <property type="match status" value="1"/>
</dbReference>
<dbReference type="PANTHER" id="PTHR10856">
    <property type="entry name" value="CORONIN"/>
    <property type="match status" value="1"/>
</dbReference>
<evidence type="ECO:0000256" key="1">
    <source>
        <dbReference type="ARBA" id="ARBA00004496"/>
    </source>
</evidence>
<evidence type="ECO:0000313" key="12">
    <source>
        <dbReference type="Proteomes" id="UP000007303"/>
    </source>
</evidence>
<dbReference type="GO" id="GO:0005737">
    <property type="term" value="C:cytoplasm"/>
    <property type="evidence" value="ECO:0007669"/>
    <property type="project" value="UniProtKB-SubCell"/>
</dbReference>
<sequence>MNRFKTSKFRNTTPKIAKKDEWIDPVRAGSWSCQGNRLAASASLVAFCSEQAGGGMLGLTSVKPGSDGQWKLTQISCHSGSFPSFPNSLSLCPKSPFSCVFPPLPQILVTDMPLPPPTPPRLPWPLLLTAPSILHAQTQGHLTLLEQHGDQVQSLSWKHDGSLLASSCKDKMLRVFDPRAQLKPVQSTKGLQSNKDSRILWVKDDFLVTTGFDMMRCREVKLWDRRALNSSIGSQSLGTSSG</sequence>
<organism evidence="11 12">
    <name type="scientific">Tetraodon nigroviridis</name>
    <name type="common">Spotted green pufferfish</name>
    <name type="synonym">Chelonodon nigroviridis</name>
    <dbReference type="NCBI Taxonomy" id="99883"/>
    <lineage>
        <taxon>Eukaryota</taxon>
        <taxon>Metazoa</taxon>
        <taxon>Chordata</taxon>
        <taxon>Craniata</taxon>
        <taxon>Vertebrata</taxon>
        <taxon>Euteleostomi</taxon>
        <taxon>Actinopterygii</taxon>
        <taxon>Neopterygii</taxon>
        <taxon>Teleostei</taxon>
        <taxon>Neoteleostei</taxon>
        <taxon>Acanthomorphata</taxon>
        <taxon>Eupercaria</taxon>
        <taxon>Tetraodontiformes</taxon>
        <taxon>Tetradontoidea</taxon>
        <taxon>Tetraodontidae</taxon>
        <taxon>Tetraodon</taxon>
    </lineage>
</organism>
<dbReference type="PROSITE" id="PS50082">
    <property type="entry name" value="WD_REPEATS_2"/>
    <property type="match status" value="1"/>
</dbReference>
<evidence type="ECO:0000256" key="2">
    <source>
        <dbReference type="ARBA" id="ARBA00009482"/>
    </source>
</evidence>
<dbReference type="SUPFAM" id="SSF50978">
    <property type="entry name" value="WD40 repeat-like"/>
    <property type="match status" value="1"/>
</dbReference>
<evidence type="ECO:0000256" key="4">
    <source>
        <dbReference type="ARBA" id="ARBA00022574"/>
    </source>
</evidence>
<evidence type="ECO:0000256" key="9">
    <source>
        <dbReference type="RuleBase" id="RU280818"/>
    </source>
</evidence>
<evidence type="ECO:0000313" key="11">
    <source>
        <dbReference type="Ensembl" id="ENSTNIP00000012630.1"/>
    </source>
</evidence>
<dbReference type="PANTHER" id="PTHR10856:SF20">
    <property type="entry name" value="CORONIN-7"/>
    <property type="match status" value="1"/>
</dbReference>
<keyword evidence="6" id="KW-0009">Actin-binding</keyword>
<keyword evidence="3" id="KW-0963">Cytoplasm</keyword>
<reference evidence="11" key="3">
    <citation type="submission" date="2025-09" db="UniProtKB">
        <authorList>
            <consortium name="Ensembl"/>
        </authorList>
    </citation>
    <scope>IDENTIFICATION</scope>
</reference>
<evidence type="ECO:0000259" key="10">
    <source>
        <dbReference type="SMART" id="SM01166"/>
    </source>
</evidence>
<comment type="similarity">
    <text evidence="2 9">Belongs to the WD repeat coronin family.</text>
</comment>
<dbReference type="GO" id="GO:0003779">
    <property type="term" value="F:actin binding"/>
    <property type="evidence" value="ECO:0007669"/>
    <property type="project" value="UniProtKB-KW"/>
</dbReference>
<evidence type="ECO:0000256" key="7">
    <source>
        <dbReference type="ARBA" id="ARBA00024838"/>
    </source>
</evidence>
<dbReference type="STRING" id="99883.ENSTNIP00000012630"/>
<feature type="domain" description="DUF1899" evidence="10">
    <location>
        <begin position="3"/>
        <end position="65"/>
    </location>
</feature>
<accession>H3CWJ6</accession>
<dbReference type="InterPro" id="IPR015505">
    <property type="entry name" value="Coronin"/>
</dbReference>
<dbReference type="Gene3D" id="2.130.10.10">
    <property type="entry name" value="YVTN repeat-like/Quinoprotein amine dehydrogenase"/>
    <property type="match status" value="1"/>
</dbReference>
<name>H3CWJ6_TETNG</name>
<proteinExistence type="inferred from homology"/>
<keyword evidence="12" id="KW-1185">Reference proteome</keyword>
<evidence type="ECO:0000256" key="8">
    <source>
        <dbReference type="PROSITE-ProRule" id="PRU00221"/>
    </source>
</evidence>
<dbReference type="Proteomes" id="UP000007303">
    <property type="component" value="Unassembled WGS sequence"/>
</dbReference>
<dbReference type="Pfam" id="PF08953">
    <property type="entry name" value="DUF1899"/>
    <property type="match status" value="1"/>
</dbReference>
<protein>
    <recommendedName>
        <fullName evidence="9">Coronin</fullName>
    </recommendedName>
</protein>
<evidence type="ECO:0000256" key="6">
    <source>
        <dbReference type="ARBA" id="ARBA00023203"/>
    </source>
</evidence>
<reference evidence="12" key="1">
    <citation type="journal article" date="2004" name="Nature">
        <title>Genome duplication in the teleost fish Tetraodon nigroviridis reveals the early vertebrate proto-karyotype.</title>
        <authorList>
            <person name="Jaillon O."/>
            <person name="Aury J.-M."/>
            <person name="Brunet F."/>
            <person name="Petit J.-L."/>
            <person name="Stange-Thomann N."/>
            <person name="Mauceli E."/>
            <person name="Bouneau L."/>
            <person name="Fischer C."/>
            <person name="Ozouf-Costaz C."/>
            <person name="Bernot A."/>
            <person name="Nicaud S."/>
            <person name="Jaffe D."/>
            <person name="Fisher S."/>
            <person name="Lutfalla G."/>
            <person name="Dossat C."/>
            <person name="Segurens B."/>
            <person name="Dasilva C."/>
            <person name="Salanoubat M."/>
            <person name="Levy M."/>
            <person name="Boudet N."/>
            <person name="Castellano S."/>
            <person name="Anthouard V."/>
            <person name="Jubin C."/>
            <person name="Castelli V."/>
            <person name="Katinka M."/>
            <person name="Vacherie B."/>
            <person name="Biemont C."/>
            <person name="Skalli Z."/>
            <person name="Cattolico L."/>
            <person name="Poulain J."/>
            <person name="De Berardinis V."/>
            <person name="Cruaud C."/>
            <person name="Duprat S."/>
            <person name="Brottier P."/>
            <person name="Coutanceau J.-P."/>
            <person name="Gouzy J."/>
            <person name="Parra G."/>
            <person name="Lardier G."/>
            <person name="Chapple C."/>
            <person name="McKernan K.J."/>
            <person name="McEwan P."/>
            <person name="Bosak S."/>
            <person name="Kellis M."/>
            <person name="Volff J.-N."/>
            <person name="Guigo R."/>
            <person name="Zody M.C."/>
            <person name="Mesirov J."/>
            <person name="Lindblad-Toh K."/>
            <person name="Birren B."/>
            <person name="Nusbaum C."/>
            <person name="Kahn D."/>
            <person name="Robinson-Rechavi M."/>
            <person name="Laudet V."/>
            <person name="Schachter V."/>
            <person name="Quetier F."/>
            <person name="Saurin W."/>
            <person name="Scarpelli C."/>
            <person name="Wincker P."/>
            <person name="Lander E.S."/>
            <person name="Weissenbach J."/>
            <person name="Roest Crollius H."/>
        </authorList>
    </citation>
    <scope>NUCLEOTIDE SEQUENCE [LARGE SCALE GENOMIC DNA]</scope>
</reference>
<dbReference type="HOGENOM" id="CLU_026859_2_1_1"/>
<dbReference type="AlphaFoldDB" id="H3CWJ6"/>
<reference evidence="11" key="2">
    <citation type="submission" date="2025-08" db="UniProtKB">
        <authorList>
            <consortium name="Ensembl"/>
        </authorList>
    </citation>
    <scope>IDENTIFICATION</scope>
</reference>